<evidence type="ECO:0000313" key="1">
    <source>
        <dbReference type="EMBL" id="RKN28770.1"/>
    </source>
</evidence>
<dbReference type="EMBL" id="RAZT01000013">
    <property type="protein sequence ID" value="RKN28770.1"/>
    <property type="molecule type" value="Genomic_DNA"/>
</dbReference>
<dbReference type="AlphaFoldDB" id="A0A3A9XTM1"/>
<protein>
    <submittedName>
        <fullName evidence="1">Uncharacterized protein</fullName>
    </submittedName>
</protein>
<comment type="caution">
    <text evidence="1">The sequence shown here is derived from an EMBL/GenBank/DDBJ whole genome shotgun (WGS) entry which is preliminary data.</text>
</comment>
<gene>
    <name evidence="1" type="ORF">D7044_24165</name>
</gene>
<organism evidence="1 2">
    <name type="scientific">Micromonospora musae</name>
    <dbReference type="NCBI Taxonomy" id="1894970"/>
    <lineage>
        <taxon>Bacteria</taxon>
        <taxon>Bacillati</taxon>
        <taxon>Actinomycetota</taxon>
        <taxon>Actinomycetes</taxon>
        <taxon>Micromonosporales</taxon>
        <taxon>Micromonosporaceae</taxon>
        <taxon>Micromonospora</taxon>
    </lineage>
</organism>
<accession>A0A3A9XTM1</accession>
<sequence>MSPRYAPLVPAEELASPMAYRQLRRPRESADFRREVEELVRQACREQEAGDLLADAFVSMSANLAGEGALSFTGLVPAPRFVRARTAYDSAMRAEGSRGSLHSYLNAAQSSLLVGDPHFREAFAHPLLVALIAHILGGPVKIVDLRAKDTQPLDVVARDNTLHIDNNPFMDEFKVIVTWTSGTERGPAGQGLTYLPRTNRLFRQCQVGPRGEAWSDEDSCIFPTRTRVDEALEAQARFYDDRLPRVVHLKDLPFPCHTIFAASRLVHHRYRTSTGAPRSAIMASFHRTDDGADRLGVGDLIGTDLDRSLLSGVVGPGFLAALRSEATEIVDALRLSVSRPDLVVDPDRHLLEGDGLHGWYARLSEGVSLNRLREATLAGSRDGDAPAVERLVLRVQYDLQGPLSMPLYADLSEEDRKRARIVIRELAPERIRHFVTRLRADRIGRGAPAPVRLPFDRSVEELLHGLRTLDRAMGSAEPSGYVDPVWGPTDGHRVVRSLHRFVVDLARTAERTEDEDSLVTASAFGALSAALATDLLVLGAQGRDLAARLFTLYLGLVAPDVPERESDAP</sequence>
<name>A0A3A9XTM1_9ACTN</name>
<evidence type="ECO:0000313" key="2">
    <source>
        <dbReference type="Proteomes" id="UP000275865"/>
    </source>
</evidence>
<reference evidence="1 2" key="1">
    <citation type="submission" date="2018-09" db="EMBL/GenBank/DDBJ databases">
        <title>Micromonospora sp. nov. MS1-9, isolated from a root of Musa sp.</title>
        <authorList>
            <person name="Kuncharoen N."/>
            <person name="Kudo T."/>
            <person name="Ohkuma M."/>
            <person name="Yuki M."/>
            <person name="Tanasupawat S."/>
        </authorList>
    </citation>
    <scope>NUCLEOTIDE SEQUENCE [LARGE SCALE GENOMIC DNA]</scope>
    <source>
        <strain evidence="1 2">MS1-9</strain>
    </source>
</reference>
<dbReference type="RefSeq" id="WP_120690295.1">
    <property type="nucleotide sequence ID" value="NZ_RAZT01000013.1"/>
</dbReference>
<proteinExistence type="predicted"/>
<dbReference type="Proteomes" id="UP000275865">
    <property type="component" value="Unassembled WGS sequence"/>
</dbReference>